<dbReference type="Pfam" id="PF00425">
    <property type="entry name" value="Chorismate_bind"/>
    <property type="match status" value="1"/>
</dbReference>
<keyword evidence="3" id="KW-0032">Aminotransferase</keyword>
<dbReference type="SUPFAM" id="SSF56322">
    <property type="entry name" value="ADC synthase"/>
    <property type="match status" value="1"/>
</dbReference>
<dbReference type="InterPro" id="IPR019999">
    <property type="entry name" value="Anth_synth_I-like"/>
</dbReference>
<dbReference type="InterPro" id="IPR006805">
    <property type="entry name" value="Anth_synth_I_N"/>
</dbReference>
<dbReference type="PRINTS" id="PR00095">
    <property type="entry name" value="ANTSNTHASEI"/>
</dbReference>
<dbReference type="EC" id="2.6.1.85" evidence="3"/>
<feature type="domain" description="Chorismate-utilising enzyme C-terminal" evidence="1">
    <location>
        <begin position="191"/>
        <end position="445"/>
    </location>
</feature>
<dbReference type="InterPro" id="IPR005801">
    <property type="entry name" value="ADC_synthase"/>
</dbReference>
<evidence type="ECO:0000313" key="3">
    <source>
        <dbReference type="EMBL" id="CUS57420.1"/>
    </source>
</evidence>
<dbReference type="InterPro" id="IPR015890">
    <property type="entry name" value="Chorismate_C"/>
</dbReference>
<dbReference type="EMBL" id="CZQD01000041">
    <property type="protein sequence ID" value="CUS57420.1"/>
    <property type="molecule type" value="Genomic_DNA"/>
</dbReference>
<dbReference type="PANTHER" id="PTHR11236:SF50">
    <property type="entry name" value="AMINODEOXYCHORISMATE SYNTHASE COMPONENT 1"/>
    <property type="match status" value="1"/>
</dbReference>
<feature type="domain" description="Anthranilate synthase component I N-terminal" evidence="2">
    <location>
        <begin position="7"/>
        <end position="139"/>
    </location>
</feature>
<dbReference type="GO" id="GO:0000162">
    <property type="term" value="P:L-tryptophan biosynthetic process"/>
    <property type="evidence" value="ECO:0007669"/>
    <property type="project" value="TreeGrafter"/>
</dbReference>
<gene>
    <name evidence="3" type="ORF">MGWOODY_Hyp1620</name>
</gene>
<dbReference type="Gene3D" id="3.60.120.10">
    <property type="entry name" value="Anthranilate synthase"/>
    <property type="match status" value="1"/>
</dbReference>
<evidence type="ECO:0000259" key="2">
    <source>
        <dbReference type="Pfam" id="PF04715"/>
    </source>
</evidence>
<protein>
    <submittedName>
        <fullName evidence="3">Para-aminobenzoate synthase, aminase component</fullName>
        <ecNumber evidence="3">2.6.1.85</ecNumber>
    </submittedName>
</protein>
<evidence type="ECO:0000259" key="1">
    <source>
        <dbReference type="Pfam" id="PF00425"/>
    </source>
</evidence>
<proteinExistence type="predicted"/>
<dbReference type="PANTHER" id="PTHR11236">
    <property type="entry name" value="AMINOBENZOATE/ANTHRANILATE SYNTHASE"/>
    <property type="match status" value="1"/>
</dbReference>
<reference evidence="3" key="1">
    <citation type="submission" date="2015-10" db="EMBL/GenBank/DDBJ databases">
        <authorList>
            <person name="Gilbert D.G."/>
        </authorList>
    </citation>
    <scope>NUCLEOTIDE SEQUENCE</scope>
</reference>
<accession>A0A160U031</accession>
<organism evidence="3">
    <name type="scientific">hydrothermal vent metagenome</name>
    <dbReference type="NCBI Taxonomy" id="652676"/>
    <lineage>
        <taxon>unclassified sequences</taxon>
        <taxon>metagenomes</taxon>
        <taxon>ecological metagenomes</taxon>
    </lineage>
</organism>
<name>A0A160U031_9ZZZZ</name>
<dbReference type="Pfam" id="PF04715">
    <property type="entry name" value="Anth_synt_I_N"/>
    <property type="match status" value="1"/>
</dbReference>
<dbReference type="AlphaFoldDB" id="A0A160U031"/>
<dbReference type="GO" id="GO:0046820">
    <property type="term" value="F:4-amino-4-deoxychorismate synthase activity"/>
    <property type="evidence" value="ECO:0007669"/>
    <property type="project" value="UniProtKB-EC"/>
</dbReference>
<sequence>MRYALLDSCDPVRAATLFYGDAATLWLDSADTDHPSSRWSYLCIAPIATLQVRAEELSRGEDGFADRADEVRAWIRSTERQRIAEGPPFQGGAAGYVSYDAAPLFLERFQSRHMPRSDLIEFNLYDTLLAFDLEGQKTWVMSAGLRATNAEEDDALADAKIAEVLTRLGDTRRAPDVDVPLGWSHPDQAIDYVAAVKRTQDYILDGDIYQANIAQNWVASHCDVSSAFSNYLQMRERTPAPFAAFGHFQGRVLASASPERLISASATGRVVAEPIKGTVRREADLIEDDLAQAGLLASEKDRAENIMITDLLRNDLSIVCEPESVEVTSLCRLETFSNLHHLVSTIEGDLSDDKDGIDLFKAVFPGGSITGAPKLRAMEIIDELEQRPRGAYCGAIGYVGFDGALDFNILIRTIDHLPTESTLLAGGGITLMSDPVGELAESELKAERIAPSLFRVGKKA</sequence>
<keyword evidence="3" id="KW-0808">Transferase</keyword>